<protein>
    <recommendedName>
        <fullName evidence="4">MBL fold metallo-hydrolase</fullName>
    </recommendedName>
</protein>
<comment type="caution">
    <text evidence="2">The sequence shown here is derived from an EMBL/GenBank/DDBJ whole genome shotgun (WGS) entry which is preliminary data.</text>
</comment>
<name>A0A941CSR6_9BACI</name>
<evidence type="ECO:0000256" key="1">
    <source>
        <dbReference type="SAM" id="SignalP"/>
    </source>
</evidence>
<organism evidence="2 3">
    <name type="scientific">Allobacillus saliphilus</name>
    <dbReference type="NCBI Taxonomy" id="2912308"/>
    <lineage>
        <taxon>Bacteria</taxon>
        <taxon>Bacillati</taxon>
        <taxon>Bacillota</taxon>
        <taxon>Bacilli</taxon>
        <taxon>Bacillales</taxon>
        <taxon>Bacillaceae</taxon>
        <taxon>Allobacillus</taxon>
    </lineage>
</organism>
<reference evidence="2 3" key="1">
    <citation type="submission" date="2021-04" db="EMBL/GenBank/DDBJ databases">
        <title>Allobacillus sp. nov. SKP8-2 isolated from shrimp paste.</title>
        <authorList>
            <person name="Tanasupawat S."/>
            <person name="Yiamsombat S."/>
            <person name="Kanchanasin P."/>
            <person name="Kuncharoen N."/>
        </authorList>
    </citation>
    <scope>NUCLEOTIDE SEQUENCE [LARGE SCALE GENOMIC DNA]</scope>
    <source>
        <strain evidence="2 3">SKP8-2</strain>
    </source>
</reference>
<keyword evidence="3" id="KW-1185">Reference proteome</keyword>
<evidence type="ECO:0000313" key="3">
    <source>
        <dbReference type="Proteomes" id="UP000675431"/>
    </source>
</evidence>
<proteinExistence type="predicted"/>
<evidence type="ECO:0008006" key="4">
    <source>
        <dbReference type="Google" id="ProtNLM"/>
    </source>
</evidence>
<keyword evidence="1" id="KW-0732">Signal</keyword>
<dbReference type="AlphaFoldDB" id="A0A941CSR6"/>
<evidence type="ECO:0000313" key="2">
    <source>
        <dbReference type="EMBL" id="MBR7553228.1"/>
    </source>
</evidence>
<dbReference type="EMBL" id="JAGSIE010000009">
    <property type="protein sequence ID" value="MBR7553228.1"/>
    <property type="molecule type" value="Genomic_DNA"/>
</dbReference>
<feature type="chain" id="PRO_5039246922" description="MBL fold metallo-hydrolase" evidence="1">
    <location>
        <begin position="19"/>
        <end position="248"/>
    </location>
</feature>
<sequence length="248" mass="28997">MKIILAVLIAMTSFPLFQTDQNDELIYYPLNEGNIAFLKVNETDIYLFNTGHEVDRQQILEQLGHWNNYNIRGIIITKIDEHNCGNLTFLAKKYLIDQLILPRSSQSCTIDQKGMQVIDLSREKSVQLTKHYEVNHYPSKQGKAGNIELKRNNFSAYWYETSSVNHKSDRATIVYIPSYIYEADLDISFLDKLDPRVAVIQEKAKKEQMRLLNDVFSKEWIEAFFLTNKLSVHIELGNNPYRIFLVRR</sequence>
<feature type="signal peptide" evidence="1">
    <location>
        <begin position="1"/>
        <end position="18"/>
    </location>
</feature>
<accession>A0A941CSR6</accession>
<gene>
    <name evidence="2" type="ORF">KC820_03570</name>
</gene>
<dbReference type="Proteomes" id="UP000675431">
    <property type="component" value="Unassembled WGS sequence"/>
</dbReference>